<evidence type="ECO:0008006" key="4">
    <source>
        <dbReference type="Google" id="ProtNLM"/>
    </source>
</evidence>
<evidence type="ECO:0000313" key="3">
    <source>
        <dbReference type="Proteomes" id="UP000051010"/>
    </source>
</evidence>
<organism evidence="2 3">
    <name type="scientific">Lentilactobacillus parafarraginis DSM 18390 = JCM 14109</name>
    <dbReference type="NCBI Taxonomy" id="1423786"/>
    <lineage>
        <taxon>Bacteria</taxon>
        <taxon>Bacillati</taxon>
        <taxon>Bacillota</taxon>
        <taxon>Bacilli</taxon>
        <taxon>Lactobacillales</taxon>
        <taxon>Lactobacillaceae</taxon>
        <taxon>Lentilactobacillus</taxon>
    </lineage>
</organism>
<comment type="caution">
    <text evidence="2">The sequence shown here is derived from an EMBL/GenBank/DDBJ whole genome shotgun (WGS) entry which is preliminary data.</text>
</comment>
<dbReference type="AlphaFoldDB" id="A0A0R1Z4H8"/>
<dbReference type="GO" id="GO:0022857">
    <property type="term" value="F:transmembrane transporter activity"/>
    <property type="evidence" value="ECO:0007669"/>
    <property type="project" value="InterPro"/>
</dbReference>
<proteinExistence type="predicted"/>
<reference evidence="2 3" key="1">
    <citation type="journal article" date="2015" name="Genome Announc.">
        <title>Expanding the biotechnology potential of lactobacilli through comparative genomics of 213 strains and associated genera.</title>
        <authorList>
            <person name="Sun Z."/>
            <person name="Harris H.M."/>
            <person name="McCann A."/>
            <person name="Guo C."/>
            <person name="Argimon S."/>
            <person name="Zhang W."/>
            <person name="Yang X."/>
            <person name="Jeffery I.B."/>
            <person name="Cooney J.C."/>
            <person name="Kagawa T.F."/>
            <person name="Liu W."/>
            <person name="Song Y."/>
            <person name="Salvetti E."/>
            <person name="Wrobel A."/>
            <person name="Rasinkangas P."/>
            <person name="Parkhill J."/>
            <person name="Rea M.C."/>
            <person name="O'Sullivan O."/>
            <person name="Ritari J."/>
            <person name="Douillard F.P."/>
            <person name="Paul Ross R."/>
            <person name="Yang R."/>
            <person name="Briner A.E."/>
            <person name="Felis G.E."/>
            <person name="de Vos W.M."/>
            <person name="Barrangou R."/>
            <person name="Klaenhammer T.R."/>
            <person name="Caufield P.W."/>
            <person name="Cui Y."/>
            <person name="Zhang H."/>
            <person name="O'Toole P.W."/>
        </authorList>
    </citation>
    <scope>NUCLEOTIDE SEQUENCE [LARGE SCALE GENOMIC DNA]</scope>
    <source>
        <strain evidence="2 3">DSM 18390</strain>
    </source>
</reference>
<dbReference type="Gene3D" id="1.10.1760.20">
    <property type="match status" value="1"/>
</dbReference>
<feature type="transmembrane region" description="Helical" evidence="1">
    <location>
        <begin position="124"/>
        <end position="147"/>
    </location>
</feature>
<dbReference type="Pfam" id="PF12822">
    <property type="entry name" value="ECF_trnsprt"/>
    <property type="match status" value="1"/>
</dbReference>
<evidence type="ECO:0000256" key="1">
    <source>
        <dbReference type="SAM" id="Phobius"/>
    </source>
</evidence>
<dbReference type="Proteomes" id="UP000051010">
    <property type="component" value="Unassembled WGS sequence"/>
</dbReference>
<keyword evidence="1" id="KW-0472">Membrane</keyword>
<sequence>MEDKKMPRKGQTLRFNLLAMFIAIIILQTSIPLIGYIPIGPLSITIISATVVIATILMGTLDGAIVGGAWGVLTFIRAFVWPTSPLATIVFVNPVVSVVPRILIGVVAGVTYQALRKRFKRQSVSISIAAVLGSLTNTVLVLGLIYVFYRANAPQLYQVNIKELLPYLLSVVGTNGIPEAIFCGVVAPLITLPLQRMLKGRL</sequence>
<gene>
    <name evidence="2" type="ORF">FD47_GL000067</name>
</gene>
<feature type="transmembrane region" description="Helical" evidence="1">
    <location>
        <begin position="64"/>
        <end position="80"/>
    </location>
</feature>
<dbReference type="InterPro" id="IPR024529">
    <property type="entry name" value="ECF_trnsprt_substrate-spec"/>
</dbReference>
<keyword evidence="1" id="KW-0812">Transmembrane</keyword>
<feature type="transmembrane region" description="Helical" evidence="1">
    <location>
        <begin position="86"/>
        <end position="112"/>
    </location>
</feature>
<name>A0A0R1Z4H8_9LACO</name>
<accession>A0A0R1Z4H8</accession>
<dbReference type="PATRIC" id="fig|1423786.4.peg.66"/>
<feature type="transmembrane region" description="Helical" evidence="1">
    <location>
        <begin position="12"/>
        <end position="31"/>
    </location>
</feature>
<feature type="transmembrane region" description="Helical" evidence="1">
    <location>
        <begin position="167"/>
        <end position="192"/>
    </location>
</feature>
<keyword evidence="1" id="KW-1133">Transmembrane helix</keyword>
<dbReference type="EMBL" id="AZFZ01000001">
    <property type="protein sequence ID" value="KRM45884.1"/>
    <property type="molecule type" value="Genomic_DNA"/>
</dbReference>
<evidence type="ECO:0000313" key="2">
    <source>
        <dbReference type="EMBL" id="KRM45884.1"/>
    </source>
</evidence>
<protein>
    <recommendedName>
        <fullName evidence="4">Integral membrane protein</fullName>
    </recommendedName>
</protein>